<dbReference type="GeneID" id="78570017"/>
<feature type="transmembrane region" description="Helical" evidence="1">
    <location>
        <begin position="79"/>
        <end position="99"/>
    </location>
</feature>
<keyword evidence="1" id="KW-0472">Membrane</keyword>
<evidence type="ECO:0000256" key="1">
    <source>
        <dbReference type="SAM" id="Phobius"/>
    </source>
</evidence>
<keyword evidence="1" id="KW-1133">Transmembrane helix</keyword>
<dbReference type="Proteomes" id="UP000254235">
    <property type="component" value="Unassembled WGS sequence"/>
</dbReference>
<dbReference type="EMBL" id="QLTQ01000012">
    <property type="protein sequence ID" value="RAS45184.1"/>
    <property type="molecule type" value="Genomic_DNA"/>
</dbReference>
<protein>
    <submittedName>
        <fullName evidence="2">Uncharacterized protein (TIGR04255 family)</fullName>
    </submittedName>
</protein>
<reference evidence="2 4" key="1">
    <citation type="submission" date="2018-06" db="EMBL/GenBank/DDBJ databases">
        <title>Genomic Encyclopedia of Archaeal and Bacterial Type Strains, Phase II (KMG-II): from individual species to whole genera.</title>
        <authorList>
            <person name="Goeker M."/>
        </authorList>
    </citation>
    <scope>NUCLEOTIDE SEQUENCE [LARGE SCALE GENOMIC DNA]</scope>
    <source>
        <strain evidence="2 4">DSM 18710</strain>
    </source>
</reference>
<gene>
    <name evidence="2" type="ORF">BC673_11227</name>
    <name evidence="3" type="ORF">NCTC13043_00277</name>
</gene>
<evidence type="ECO:0000313" key="2">
    <source>
        <dbReference type="EMBL" id="RAS45184.1"/>
    </source>
</evidence>
<dbReference type="EMBL" id="UGTP01000001">
    <property type="protein sequence ID" value="SUC11431.1"/>
    <property type="molecule type" value="Genomic_DNA"/>
</dbReference>
<dbReference type="Proteomes" id="UP000249852">
    <property type="component" value="Unassembled WGS sequence"/>
</dbReference>
<keyword evidence="4" id="KW-1185">Reference proteome</keyword>
<dbReference type="RefSeq" id="WP_006043849.1">
    <property type="nucleotide sequence ID" value="NZ_QLTQ01000012.1"/>
</dbReference>
<accession>A0A379EYF7</accession>
<dbReference type="OrthoDB" id="5767768at2"/>
<evidence type="ECO:0000313" key="5">
    <source>
        <dbReference type="Proteomes" id="UP000254235"/>
    </source>
</evidence>
<dbReference type="AlphaFoldDB" id="A0A379EYF7"/>
<dbReference type="NCBIfam" id="TIGR04255">
    <property type="entry name" value="sporadTIGR04255"/>
    <property type="match status" value="1"/>
</dbReference>
<keyword evidence="1" id="KW-0812">Transmembrane</keyword>
<organism evidence="3 5">
    <name type="scientific">Prevotella pallens</name>
    <dbReference type="NCBI Taxonomy" id="60133"/>
    <lineage>
        <taxon>Bacteria</taxon>
        <taxon>Pseudomonadati</taxon>
        <taxon>Bacteroidota</taxon>
        <taxon>Bacteroidia</taxon>
        <taxon>Bacteroidales</taxon>
        <taxon>Prevotellaceae</taxon>
        <taxon>Prevotella</taxon>
    </lineage>
</organism>
<proteinExistence type="predicted"/>
<dbReference type="InterPro" id="IPR026349">
    <property type="entry name" value="CHP04255"/>
</dbReference>
<evidence type="ECO:0000313" key="3">
    <source>
        <dbReference type="EMBL" id="SUC11431.1"/>
    </source>
</evidence>
<evidence type="ECO:0000313" key="4">
    <source>
        <dbReference type="Proteomes" id="UP000249852"/>
    </source>
</evidence>
<name>A0A379EYF7_9BACT</name>
<sequence>MIKRISPCPIIDATIQVNCTFTVDQDVVVGLIYSLLENKLDKKLLQLEKLPILNLPEDIRRNAPDLKDKPWYKINCGEYYILIGLFGIAFGVNGAYAGWESYKRFASEVFGTFKDNLIKGVSAINLKYLDFFRDVNIFEKIKCEIKINNNQITSIPTIFRTELPINKFVKVLQITNGVHVKNKNLKIDNDGSLIEINLHTKNVSIDTFDSIIEDAHVIQKESFFELLTDDFLHSFEVEEYE</sequence>
<reference evidence="3 5" key="2">
    <citation type="submission" date="2018-06" db="EMBL/GenBank/DDBJ databases">
        <authorList>
            <consortium name="Pathogen Informatics"/>
            <person name="Doyle S."/>
        </authorList>
    </citation>
    <scope>NUCLEOTIDE SEQUENCE [LARGE SCALE GENOMIC DNA]</scope>
    <source>
        <strain evidence="3 5">NCTC13043</strain>
    </source>
</reference>